<proteinExistence type="predicted"/>
<name>A0A0F9H6D9_9ZZZZ</name>
<gene>
    <name evidence="1" type="ORF">LCGC14_1823570</name>
</gene>
<organism evidence="1">
    <name type="scientific">marine sediment metagenome</name>
    <dbReference type="NCBI Taxonomy" id="412755"/>
    <lineage>
        <taxon>unclassified sequences</taxon>
        <taxon>metagenomes</taxon>
        <taxon>ecological metagenomes</taxon>
    </lineage>
</organism>
<dbReference type="AlphaFoldDB" id="A0A0F9H6D9"/>
<dbReference type="EMBL" id="LAZR01017897">
    <property type="protein sequence ID" value="KKL98526.1"/>
    <property type="molecule type" value="Genomic_DNA"/>
</dbReference>
<sequence length="116" mass="12780">MAFTLAAPPGFVDLADSELAAEKIAQGQHLQKIIENYKFGTVRPEFFYMGRFVDGDVVGLPQSKVDRLPYAASEVIYLWMPAITTNPNTGITGGPGTVLWFDWQVEQFGDNQPGLV</sequence>
<comment type="caution">
    <text evidence="1">The sequence shown here is derived from an EMBL/GenBank/DDBJ whole genome shotgun (WGS) entry which is preliminary data.</text>
</comment>
<evidence type="ECO:0000313" key="1">
    <source>
        <dbReference type="EMBL" id="KKL98526.1"/>
    </source>
</evidence>
<reference evidence="1" key="1">
    <citation type="journal article" date="2015" name="Nature">
        <title>Complex archaea that bridge the gap between prokaryotes and eukaryotes.</title>
        <authorList>
            <person name="Spang A."/>
            <person name="Saw J.H."/>
            <person name="Jorgensen S.L."/>
            <person name="Zaremba-Niedzwiedzka K."/>
            <person name="Martijn J."/>
            <person name="Lind A.E."/>
            <person name="van Eijk R."/>
            <person name="Schleper C."/>
            <person name="Guy L."/>
            <person name="Ettema T.J."/>
        </authorList>
    </citation>
    <scope>NUCLEOTIDE SEQUENCE</scope>
</reference>
<accession>A0A0F9H6D9</accession>
<protein>
    <submittedName>
        <fullName evidence="1">Uncharacterized protein</fullName>
    </submittedName>
</protein>
<feature type="non-terminal residue" evidence="1">
    <location>
        <position position="116"/>
    </location>
</feature>